<dbReference type="Gene3D" id="1.20.1510.10">
    <property type="entry name" value="Cation efflux protein transmembrane domain"/>
    <property type="match status" value="1"/>
</dbReference>
<evidence type="ECO:0000259" key="9">
    <source>
        <dbReference type="Pfam" id="PF16916"/>
    </source>
</evidence>
<dbReference type="InterPro" id="IPR036837">
    <property type="entry name" value="Cation_efflux_CTD_sf"/>
</dbReference>
<dbReference type="SUPFAM" id="SSF161111">
    <property type="entry name" value="Cation efflux protein transmembrane domain-like"/>
    <property type="match status" value="1"/>
</dbReference>
<comment type="subcellular location">
    <subcellularLocation>
        <location evidence="1">Membrane</location>
        <topology evidence="1">Multi-pass membrane protein</topology>
    </subcellularLocation>
</comment>
<evidence type="ECO:0000256" key="6">
    <source>
        <dbReference type="ARBA" id="ARBA00023136"/>
    </source>
</evidence>
<dbReference type="PANTHER" id="PTHR43840:SF15">
    <property type="entry name" value="MITOCHONDRIAL METAL TRANSPORTER 1-RELATED"/>
    <property type="match status" value="1"/>
</dbReference>
<dbReference type="InterPro" id="IPR050291">
    <property type="entry name" value="CDF_Transporter"/>
</dbReference>
<dbReference type="Proteomes" id="UP000198752">
    <property type="component" value="Unassembled WGS sequence"/>
</dbReference>
<gene>
    <name evidence="10" type="ORF">SAMN02982927_01179</name>
</gene>
<feature type="transmembrane region" description="Helical" evidence="7">
    <location>
        <begin position="185"/>
        <end position="204"/>
    </location>
</feature>
<accession>A0A1I2QFJ2</accession>
<dbReference type="Pfam" id="PF01545">
    <property type="entry name" value="Cation_efflux"/>
    <property type="match status" value="1"/>
</dbReference>
<evidence type="ECO:0000256" key="7">
    <source>
        <dbReference type="SAM" id="Phobius"/>
    </source>
</evidence>
<keyword evidence="11" id="KW-1185">Reference proteome</keyword>
<dbReference type="OrthoDB" id="9806522at2"/>
<keyword evidence="6 7" id="KW-0472">Membrane</keyword>
<comment type="similarity">
    <text evidence="2">Belongs to the cation diffusion facilitator (CDF) transporter (TC 2.A.4) family.</text>
</comment>
<evidence type="ECO:0000313" key="11">
    <source>
        <dbReference type="Proteomes" id="UP000198752"/>
    </source>
</evidence>
<dbReference type="Pfam" id="PF16916">
    <property type="entry name" value="ZT_dimer"/>
    <property type="match status" value="1"/>
</dbReference>
<feature type="domain" description="Cation efflux protein cytoplasmic" evidence="9">
    <location>
        <begin position="216"/>
        <end position="292"/>
    </location>
</feature>
<evidence type="ECO:0000256" key="4">
    <source>
        <dbReference type="ARBA" id="ARBA00022692"/>
    </source>
</evidence>
<dbReference type="FunFam" id="1.20.1510.10:FF:000006">
    <property type="entry name" value="Divalent cation efflux transporter"/>
    <property type="match status" value="1"/>
</dbReference>
<evidence type="ECO:0000256" key="3">
    <source>
        <dbReference type="ARBA" id="ARBA00022448"/>
    </source>
</evidence>
<sequence>MTYEGPKALLTAWVSLVSNLLLTLIKIIFGLIFHSTALVADGVHNGGDVIASIATIGSMKLSNHPADREHPYGHGKAEDISTAFISIVLIVAALFLSYEAVKALFGPISSVSLWAFIAALVSALWKWLLYLYTNKAAYRYHSKSLHATAADHLADIYASIAAALGLGIGWIGSVLNIPYTHFGDPVAGIVVSILILRIAIVMIIKATNVLMESSVDENAQEKYSEVFLSFPEVKKIDILRAREHGNAVLIDAQIRIPASYTIQEGDDLTEAIRTKMLRIYPDVEEVLIHINPWYEGRELVEPDSVPHLKNK</sequence>
<evidence type="ECO:0000313" key="10">
    <source>
        <dbReference type="EMBL" id="SFG26740.1"/>
    </source>
</evidence>
<evidence type="ECO:0000259" key="8">
    <source>
        <dbReference type="Pfam" id="PF01545"/>
    </source>
</evidence>
<reference evidence="11" key="1">
    <citation type="submission" date="2016-10" db="EMBL/GenBank/DDBJ databases">
        <authorList>
            <person name="Varghese N."/>
            <person name="Submissions S."/>
        </authorList>
    </citation>
    <scope>NUCLEOTIDE SEQUENCE [LARGE SCALE GENOMIC DNA]</scope>
    <source>
        <strain evidence="11">ATCC 700379</strain>
    </source>
</reference>
<evidence type="ECO:0000256" key="1">
    <source>
        <dbReference type="ARBA" id="ARBA00004141"/>
    </source>
</evidence>
<feature type="transmembrane region" description="Helical" evidence="7">
    <location>
        <begin position="113"/>
        <end position="132"/>
    </location>
</feature>
<keyword evidence="4 7" id="KW-0812">Transmembrane</keyword>
<dbReference type="InterPro" id="IPR058533">
    <property type="entry name" value="Cation_efflux_TM"/>
</dbReference>
<feature type="domain" description="Cation efflux protein transmembrane" evidence="8">
    <location>
        <begin position="13"/>
        <end position="211"/>
    </location>
</feature>
<dbReference type="AlphaFoldDB" id="A0A1I2QFJ2"/>
<dbReference type="Gene3D" id="3.30.70.1350">
    <property type="entry name" value="Cation efflux protein, cytoplasmic domain"/>
    <property type="match status" value="1"/>
</dbReference>
<dbReference type="GO" id="GO:0008324">
    <property type="term" value="F:monoatomic cation transmembrane transporter activity"/>
    <property type="evidence" value="ECO:0007669"/>
    <property type="project" value="InterPro"/>
</dbReference>
<feature type="transmembrane region" description="Helical" evidence="7">
    <location>
        <begin position="153"/>
        <end position="173"/>
    </location>
</feature>
<dbReference type="PANTHER" id="PTHR43840">
    <property type="entry name" value="MITOCHONDRIAL METAL TRANSPORTER 1-RELATED"/>
    <property type="match status" value="1"/>
</dbReference>
<evidence type="ECO:0000256" key="5">
    <source>
        <dbReference type="ARBA" id="ARBA00022989"/>
    </source>
</evidence>
<dbReference type="NCBIfam" id="TIGR01297">
    <property type="entry name" value="CDF"/>
    <property type="match status" value="1"/>
</dbReference>
<dbReference type="STRING" id="269670.SAMN02982927_01179"/>
<keyword evidence="3" id="KW-0813">Transport</keyword>
<dbReference type="RefSeq" id="WP_093671036.1">
    <property type="nucleotide sequence ID" value="NZ_FOOY01000007.1"/>
</dbReference>
<dbReference type="SUPFAM" id="SSF160240">
    <property type="entry name" value="Cation efflux protein cytoplasmic domain-like"/>
    <property type="match status" value="1"/>
</dbReference>
<feature type="transmembrane region" description="Helical" evidence="7">
    <location>
        <begin position="80"/>
        <end position="101"/>
    </location>
</feature>
<protein>
    <submittedName>
        <fullName evidence="10">Cation diffusion facilitator family transporter</fullName>
    </submittedName>
</protein>
<proteinExistence type="inferred from homology"/>
<dbReference type="InterPro" id="IPR027470">
    <property type="entry name" value="Cation_efflux_CTD"/>
</dbReference>
<feature type="transmembrane region" description="Helical" evidence="7">
    <location>
        <begin position="12"/>
        <end position="33"/>
    </location>
</feature>
<organism evidence="10 11">
    <name type="scientific">Sporolactobacillus nakayamae</name>
    <dbReference type="NCBI Taxonomy" id="269670"/>
    <lineage>
        <taxon>Bacteria</taxon>
        <taxon>Bacillati</taxon>
        <taxon>Bacillota</taxon>
        <taxon>Bacilli</taxon>
        <taxon>Bacillales</taxon>
        <taxon>Sporolactobacillaceae</taxon>
        <taxon>Sporolactobacillus</taxon>
    </lineage>
</organism>
<evidence type="ECO:0000256" key="2">
    <source>
        <dbReference type="ARBA" id="ARBA00008114"/>
    </source>
</evidence>
<dbReference type="GO" id="GO:0016020">
    <property type="term" value="C:membrane"/>
    <property type="evidence" value="ECO:0007669"/>
    <property type="project" value="UniProtKB-SubCell"/>
</dbReference>
<name>A0A1I2QFJ2_9BACL</name>
<dbReference type="EMBL" id="FOOY01000007">
    <property type="protein sequence ID" value="SFG26740.1"/>
    <property type="molecule type" value="Genomic_DNA"/>
</dbReference>
<keyword evidence="5 7" id="KW-1133">Transmembrane helix</keyword>
<dbReference type="InterPro" id="IPR027469">
    <property type="entry name" value="Cation_efflux_TMD_sf"/>
</dbReference>
<dbReference type="InterPro" id="IPR002524">
    <property type="entry name" value="Cation_efflux"/>
</dbReference>